<dbReference type="InParanoid" id="A0A6J3ENL9"/>
<dbReference type="Pfam" id="PF04992">
    <property type="entry name" value="RNA_pol_Rpb1_6"/>
    <property type="match status" value="1"/>
</dbReference>
<dbReference type="GO" id="GO:0003899">
    <property type="term" value="F:DNA-directed RNA polymerase activity"/>
    <property type="evidence" value="ECO:0007669"/>
    <property type="project" value="UniProtKB-EC"/>
</dbReference>
<feature type="non-terminal residue" evidence="8">
    <location>
        <position position="1"/>
    </location>
</feature>
<dbReference type="RefSeq" id="XP_032062998.1">
    <property type="nucleotide sequence ID" value="XM_032207107.1"/>
</dbReference>
<gene>
    <name evidence="8" type="primary">LOC116501512</name>
</gene>
<dbReference type="GO" id="GO:0005665">
    <property type="term" value="C:RNA polymerase II, core complex"/>
    <property type="evidence" value="ECO:0007669"/>
    <property type="project" value="TreeGrafter"/>
</dbReference>
<dbReference type="Proteomes" id="UP000504639">
    <property type="component" value="Unplaced"/>
</dbReference>
<sequence>VVLPCNLLRMIWNAQKIFHINSRLPSDLHPVKVVEGVKELSRKLVIVNGEDPLSRQAQENATLLFNIHLRATLCSRRMAEEFHLSGEAFDWLLGEIESKFNQAIAHPGEMVGALAAQSLGEPATQMTLNTFHYAGVSAKNVTLGVPRLKELINISKKPKTPSLTVFLLGQSARDAERAKDILCHP</sequence>
<dbReference type="AlphaFoldDB" id="A0A6J3ENL9"/>
<reference evidence="8" key="1">
    <citation type="submission" date="2025-08" db="UniProtKB">
        <authorList>
            <consortium name="RefSeq"/>
        </authorList>
    </citation>
    <scope>IDENTIFICATION</scope>
    <source>
        <tissue evidence="8">Lung</tissue>
    </source>
</reference>
<dbReference type="EC" id="2.7.7.6" evidence="1"/>
<feature type="domain" description="RNA polymerase Rpb1" evidence="6">
    <location>
        <begin position="3"/>
        <end position="103"/>
    </location>
</feature>
<feature type="non-terminal residue" evidence="8">
    <location>
        <position position="185"/>
    </location>
</feature>
<keyword evidence="3" id="KW-0808">Transferase</keyword>
<dbReference type="SUPFAM" id="SSF64484">
    <property type="entry name" value="beta and beta-prime subunits of DNA dependent RNA-polymerase"/>
    <property type="match status" value="1"/>
</dbReference>
<name>A0A6J3ENL9_AYTFU</name>
<dbReference type="InterPro" id="IPR007075">
    <property type="entry name" value="RNA_pol_Rpb1_6"/>
</dbReference>
<evidence type="ECO:0000256" key="1">
    <source>
        <dbReference type="ARBA" id="ARBA00012418"/>
    </source>
</evidence>
<dbReference type="GeneID" id="116501512"/>
<dbReference type="InterPro" id="IPR045867">
    <property type="entry name" value="DNA-dir_RpoC_beta_prime"/>
</dbReference>
<evidence type="ECO:0000313" key="7">
    <source>
        <dbReference type="Proteomes" id="UP000504639"/>
    </source>
</evidence>
<proteinExistence type="predicted"/>
<keyword evidence="2" id="KW-0240">DNA-directed RNA polymerase</keyword>
<evidence type="ECO:0000259" key="6">
    <source>
        <dbReference type="Pfam" id="PF04992"/>
    </source>
</evidence>
<evidence type="ECO:0000256" key="5">
    <source>
        <dbReference type="ARBA" id="ARBA00023163"/>
    </source>
</evidence>
<dbReference type="GO" id="GO:0003677">
    <property type="term" value="F:DNA binding"/>
    <property type="evidence" value="ECO:0007669"/>
    <property type="project" value="InterPro"/>
</dbReference>
<keyword evidence="5" id="KW-0804">Transcription</keyword>
<keyword evidence="7" id="KW-1185">Reference proteome</keyword>
<dbReference type="KEGG" id="aful:116501512"/>
<dbReference type="PANTHER" id="PTHR19376">
    <property type="entry name" value="DNA-DIRECTED RNA POLYMERASE"/>
    <property type="match status" value="1"/>
</dbReference>
<evidence type="ECO:0000256" key="3">
    <source>
        <dbReference type="ARBA" id="ARBA00022679"/>
    </source>
</evidence>
<organism evidence="7 8">
    <name type="scientific">Aythya fuligula</name>
    <name type="common">Tufted duck</name>
    <name type="synonym">Anas fuligula</name>
    <dbReference type="NCBI Taxonomy" id="219594"/>
    <lineage>
        <taxon>Eukaryota</taxon>
        <taxon>Metazoa</taxon>
        <taxon>Chordata</taxon>
        <taxon>Craniata</taxon>
        <taxon>Vertebrata</taxon>
        <taxon>Euteleostomi</taxon>
        <taxon>Archelosauria</taxon>
        <taxon>Archosauria</taxon>
        <taxon>Dinosauria</taxon>
        <taxon>Saurischia</taxon>
        <taxon>Theropoda</taxon>
        <taxon>Coelurosauria</taxon>
        <taxon>Aves</taxon>
        <taxon>Neognathae</taxon>
        <taxon>Galloanserae</taxon>
        <taxon>Anseriformes</taxon>
        <taxon>Anatidae</taxon>
        <taxon>Aythyinae</taxon>
        <taxon>Aythya</taxon>
    </lineage>
</organism>
<protein>
    <recommendedName>
        <fullName evidence="1">DNA-directed RNA polymerase</fullName>
        <ecNumber evidence="1">2.7.7.6</ecNumber>
    </recommendedName>
</protein>
<dbReference type="PANTHER" id="PTHR19376:SF37">
    <property type="entry name" value="DNA-DIRECTED RNA POLYMERASE II SUBUNIT RPB1"/>
    <property type="match status" value="1"/>
</dbReference>
<evidence type="ECO:0000313" key="8">
    <source>
        <dbReference type="RefSeq" id="XP_032062998.1"/>
    </source>
</evidence>
<keyword evidence="4" id="KW-0548">Nucleotidyltransferase</keyword>
<evidence type="ECO:0000256" key="2">
    <source>
        <dbReference type="ARBA" id="ARBA00022478"/>
    </source>
</evidence>
<evidence type="ECO:0000256" key="4">
    <source>
        <dbReference type="ARBA" id="ARBA00022695"/>
    </source>
</evidence>
<dbReference type="GO" id="GO:0006351">
    <property type="term" value="P:DNA-templated transcription"/>
    <property type="evidence" value="ECO:0007669"/>
    <property type="project" value="InterPro"/>
</dbReference>
<accession>A0A6J3ENL9</accession>